<keyword evidence="5 11" id="KW-0378">Hydrolase</keyword>
<keyword evidence="17" id="KW-1185">Reference proteome</keyword>
<dbReference type="InterPro" id="IPR029070">
    <property type="entry name" value="Chitinase_insertion_sf"/>
</dbReference>
<keyword evidence="7" id="KW-0119">Carbohydrate metabolism</keyword>
<keyword evidence="10" id="KW-1015">Disulfide bond</keyword>
<dbReference type="PANTHER" id="PTHR11177">
    <property type="entry name" value="CHITINASE"/>
    <property type="match status" value="1"/>
</dbReference>
<keyword evidence="9" id="KW-0624">Polysaccharide degradation</keyword>
<dbReference type="SUPFAM" id="SSF51445">
    <property type="entry name" value="(Trans)glycosidases"/>
    <property type="match status" value="1"/>
</dbReference>
<comment type="similarity">
    <text evidence="2">Belongs to the glycosyl hydrolase 18 family. Chitinase class V subfamily.</text>
</comment>
<organism evidence="16 17">
    <name type="scientific">Clathrospora elynae</name>
    <dbReference type="NCBI Taxonomy" id="706981"/>
    <lineage>
        <taxon>Eukaryota</taxon>
        <taxon>Fungi</taxon>
        <taxon>Dikarya</taxon>
        <taxon>Ascomycota</taxon>
        <taxon>Pezizomycotina</taxon>
        <taxon>Dothideomycetes</taxon>
        <taxon>Pleosporomycetidae</taxon>
        <taxon>Pleosporales</taxon>
        <taxon>Diademaceae</taxon>
        <taxon>Clathrospora</taxon>
    </lineage>
</organism>
<dbReference type="GO" id="GO:0008843">
    <property type="term" value="F:endochitinase activity"/>
    <property type="evidence" value="ECO:0007669"/>
    <property type="project" value="UniProtKB-EC"/>
</dbReference>
<protein>
    <recommendedName>
        <fullName evidence="3">chitinase</fullName>
        <ecNumber evidence="3">3.2.1.14</ecNumber>
    </recommendedName>
</protein>
<dbReference type="InterPro" id="IPR036861">
    <property type="entry name" value="Endochitinase-like_sf"/>
</dbReference>
<keyword evidence="4 10" id="KW-0147">Chitin-binding</keyword>
<evidence type="ECO:0000256" key="6">
    <source>
        <dbReference type="ARBA" id="ARBA00023024"/>
    </source>
</evidence>
<dbReference type="Gene3D" id="3.10.50.10">
    <property type="match status" value="1"/>
</dbReference>
<evidence type="ECO:0000313" key="16">
    <source>
        <dbReference type="EMBL" id="KAF1942210.1"/>
    </source>
</evidence>
<keyword evidence="8 11" id="KW-0326">Glycosidase</keyword>
<accession>A0A6A5SQZ0</accession>
<reference evidence="16" key="1">
    <citation type="journal article" date="2020" name="Stud. Mycol.">
        <title>101 Dothideomycetes genomes: a test case for predicting lifestyles and emergence of pathogens.</title>
        <authorList>
            <person name="Haridas S."/>
            <person name="Albert R."/>
            <person name="Binder M."/>
            <person name="Bloem J."/>
            <person name="Labutti K."/>
            <person name="Salamov A."/>
            <person name="Andreopoulos B."/>
            <person name="Baker S."/>
            <person name="Barry K."/>
            <person name="Bills G."/>
            <person name="Bluhm B."/>
            <person name="Cannon C."/>
            <person name="Castanera R."/>
            <person name="Culley D."/>
            <person name="Daum C."/>
            <person name="Ezra D."/>
            <person name="Gonzalez J."/>
            <person name="Henrissat B."/>
            <person name="Kuo A."/>
            <person name="Liang C."/>
            <person name="Lipzen A."/>
            <person name="Lutzoni F."/>
            <person name="Magnuson J."/>
            <person name="Mondo S."/>
            <person name="Nolan M."/>
            <person name="Ohm R."/>
            <person name="Pangilinan J."/>
            <person name="Park H.-J."/>
            <person name="Ramirez L."/>
            <person name="Alfaro M."/>
            <person name="Sun H."/>
            <person name="Tritt A."/>
            <person name="Yoshinaga Y."/>
            <person name="Zwiers L.-H."/>
            <person name="Turgeon B."/>
            <person name="Goodwin S."/>
            <person name="Spatafora J."/>
            <person name="Crous P."/>
            <person name="Grigoriev I."/>
        </authorList>
    </citation>
    <scope>NUCLEOTIDE SEQUENCE</scope>
    <source>
        <strain evidence="16">CBS 161.51</strain>
    </source>
</reference>
<comment type="catalytic activity">
    <reaction evidence="1">
        <text>Random endo-hydrolysis of N-acetyl-beta-D-glucosaminide (1-&gt;4)-beta-linkages in chitin and chitodextrins.</text>
        <dbReference type="EC" id="3.2.1.14"/>
    </reaction>
</comment>
<dbReference type="InterPro" id="IPR018371">
    <property type="entry name" value="Chitin-binding_1_CS"/>
</dbReference>
<feature type="signal peptide" evidence="13">
    <location>
        <begin position="1"/>
        <end position="19"/>
    </location>
</feature>
<evidence type="ECO:0000256" key="5">
    <source>
        <dbReference type="ARBA" id="ARBA00022801"/>
    </source>
</evidence>
<evidence type="ECO:0000259" key="15">
    <source>
        <dbReference type="PROSITE" id="PS51910"/>
    </source>
</evidence>
<feature type="region of interest" description="Disordered" evidence="12">
    <location>
        <begin position="947"/>
        <end position="970"/>
    </location>
</feature>
<comment type="caution">
    <text evidence="10">Lacks conserved residue(s) required for the propagation of feature annotation.</text>
</comment>
<dbReference type="InterPro" id="IPR011583">
    <property type="entry name" value="Chitinase_II/V-like_cat"/>
</dbReference>
<evidence type="ECO:0000256" key="9">
    <source>
        <dbReference type="ARBA" id="ARBA00023326"/>
    </source>
</evidence>
<dbReference type="CDD" id="cd11618">
    <property type="entry name" value="ChtBD1_1"/>
    <property type="match status" value="1"/>
</dbReference>
<dbReference type="PROSITE" id="PS01095">
    <property type="entry name" value="GH18_1"/>
    <property type="match status" value="1"/>
</dbReference>
<dbReference type="PROSITE" id="PS51910">
    <property type="entry name" value="GH18_2"/>
    <property type="match status" value="1"/>
</dbReference>
<feature type="compositionally biased region" description="Basic and acidic residues" evidence="12">
    <location>
        <begin position="947"/>
        <end position="957"/>
    </location>
</feature>
<dbReference type="PROSITE" id="PS00026">
    <property type="entry name" value="CHIT_BIND_I_1"/>
    <property type="match status" value="1"/>
</dbReference>
<evidence type="ECO:0000256" key="10">
    <source>
        <dbReference type="PROSITE-ProRule" id="PRU00261"/>
    </source>
</evidence>
<feature type="chain" id="PRO_5025633878" description="chitinase" evidence="13">
    <location>
        <begin position="20"/>
        <end position="1116"/>
    </location>
</feature>
<evidence type="ECO:0000259" key="14">
    <source>
        <dbReference type="PROSITE" id="PS50941"/>
    </source>
</evidence>
<dbReference type="InterPro" id="IPR017853">
    <property type="entry name" value="GH"/>
</dbReference>
<dbReference type="SUPFAM" id="SSF57016">
    <property type="entry name" value="Plant lectins/antimicrobial peptides"/>
    <property type="match status" value="1"/>
</dbReference>
<dbReference type="Gene3D" id="3.30.60.10">
    <property type="entry name" value="Endochitinase-like"/>
    <property type="match status" value="1"/>
</dbReference>
<dbReference type="Pfam" id="PF00187">
    <property type="entry name" value="Chitin_bind_1"/>
    <property type="match status" value="1"/>
</dbReference>
<evidence type="ECO:0000256" key="8">
    <source>
        <dbReference type="ARBA" id="ARBA00023295"/>
    </source>
</evidence>
<evidence type="ECO:0000256" key="7">
    <source>
        <dbReference type="ARBA" id="ARBA00023277"/>
    </source>
</evidence>
<dbReference type="InterPro" id="IPR050314">
    <property type="entry name" value="Glycosyl_Hydrlase_18"/>
</dbReference>
<dbReference type="EMBL" id="ML976038">
    <property type="protein sequence ID" value="KAF1942210.1"/>
    <property type="molecule type" value="Genomic_DNA"/>
</dbReference>
<dbReference type="Proteomes" id="UP000800038">
    <property type="component" value="Unassembled WGS sequence"/>
</dbReference>
<dbReference type="Gene3D" id="3.20.20.80">
    <property type="entry name" value="Glycosidases"/>
    <property type="match status" value="1"/>
</dbReference>
<evidence type="ECO:0000256" key="3">
    <source>
        <dbReference type="ARBA" id="ARBA00012729"/>
    </source>
</evidence>
<evidence type="ECO:0000256" key="12">
    <source>
        <dbReference type="SAM" id="MobiDB-lite"/>
    </source>
</evidence>
<dbReference type="PROSITE" id="PS50941">
    <property type="entry name" value="CHIT_BIND_I_2"/>
    <property type="match status" value="1"/>
</dbReference>
<dbReference type="InterPro" id="IPR001223">
    <property type="entry name" value="Glyco_hydro18_cat"/>
</dbReference>
<dbReference type="SMART" id="SM00636">
    <property type="entry name" value="Glyco_18"/>
    <property type="match status" value="1"/>
</dbReference>
<feature type="domain" description="GH18" evidence="15">
    <location>
        <begin position="147"/>
        <end position="488"/>
    </location>
</feature>
<evidence type="ECO:0000256" key="4">
    <source>
        <dbReference type="ARBA" id="ARBA00022669"/>
    </source>
</evidence>
<evidence type="ECO:0000256" key="2">
    <source>
        <dbReference type="ARBA" id="ARBA00008682"/>
    </source>
</evidence>
<dbReference type="EC" id="3.2.1.14" evidence="3"/>
<keyword evidence="13" id="KW-0732">Signal</keyword>
<dbReference type="InterPro" id="IPR001579">
    <property type="entry name" value="Glyco_hydro_18_chit_AS"/>
</dbReference>
<proteinExistence type="inferred from homology"/>
<dbReference type="SUPFAM" id="SSF54556">
    <property type="entry name" value="Chitinase insertion domain"/>
    <property type="match status" value="1"/>
</dbReference>
<dbReference type="GO" id="GO:0008061">
    <property type="term" value="F:chitin binding"/>
    <property type="evidence" value="ECO:0007669"/>
    <property type="project" value="UniProtKB-UniRule"/>
</dbReference>
<dbReference type="InterPro" id="IPR001002">
    <property type="entry name" value="Chitin-bd_1"/>
</dbReference>
<evidence type="ECO:0000256" key="1">
    <source>
        <dbReference type="ARBA" id="ARBA00000822"/>
    </source>
</evidence>
<dbReference type="AlphaFoldDB" id="A0A6A5SQZ0"/>
<feature type="disulfide bond" evidence="10">
    <location>
        <begin position="102"/>
        <end position="114"/>
    </location>
</feature>
<dbReference type="PANTHER" id="PTHR11177:SF333">
    <property type="entry name" value="CHITINASE"/>
    <property type="match status" value="1"/>
</dbReference>
<evidence type="ECO:0000313" key="17">
    <source>
        <dbReference type="Proteomes" id="UP000800038"/>
    </source>
</evidence>
<gene>
    <name evidence="16" type="ORF">EJ02DRAFT_346150</name>
</gene>
<dbReference type="Pfam" id="PF00704">
    <property type="entry name" value="Glyco_hydro_18"/>
    <property type="match status" value="1"/>
</dbReference>
<dbReference type="SMART" id="SM00270">
    <property type="entry name" value="ChtBD1"/>
    <property type="match status" value="2"/>
</dbReference>
<evidence type="ECO:0000256" key="13">
    <source>
        <dbReference type="SAM" id="SignalP"/>
    </source>
</evidence>
<dbReference type="OrthoDB" id="73875at2759"/>
<feature type="region of interest" description="Disordered" evidence="12">
    <location>
        <begin position="714"/>
        <end position="741"/>
    </location>
</feature>
<feature type="domain" description="Chitin-binding type-1" evidence="14">
    <location>
        <begin position="88"/>
        <end position="134"/>
    </location>
</feature>
<evidence type="ECO:0000256" key="11">
    <source>
        <dbReference type="RuleBase" id="RU000489"/>
    </source>
</evidence>
<feature type="disulfide bond" evidence="10">
    <location>
        <begin position="107"/>
        <end position="121"/>
    </location>
</feature>
<name>A0A6A5SQZ0_9PLEO</name>
<dbReference type="GO" id="GO:0000272">
    <property type="term" value="P:polysaccharide catabolic process"/>
    <property type="evidence" value="ECO:0007669"/>
    <property type="project" value="UniProtKB-KW"/>
</dbReference>
<dbReference type="GO" id="GO:0006032">
    <property type="term" value="P:chitin catabolic process"/>
    <property type="evidence" value="ECO:0007669"/>
    <property type="project" value="UniProtKB-KW"/>
</dbReference>
<sequence>MRFQSLLLVVLGGFTTLNAAKPFSELDLLIPREPNLNYLPLLSRGLPTGTCNAQTPCENAACCGTNGLCGYSPTECGKGNCTSNCDAKAECGQYGVVGKQNCPLGVCCSEFGFCGSTDDFCLNECQSGFGGCGPPKRPSCGGAGIAKRTIGYYESWSATRKCQSVQPEDLNLNGYTHVNFAFAFFDPATFQIAPMDGNSGKLYSRFTGLKSTNRGLQTWISVGGWSFTDPGPTRSAFSDMSSNSGNRQKFIRGLISFMDNYGFDGVDLDWEYPQANDRGGVTADKDNYVALVKEMRQAFGSKYGISMTLPTSYWYLQHFDLKGIQDSVDWFNLMSYDSLGPYIAPHTNVTEIDLGLDLLWRAGVTPGKVVIGFGWYGRSFTLTDSSCNTPNRVCKFSGGADPGPCSDASGIFTYQEIQEIIFTNKLTPTWDKTAAVKWISWGNQWVSYDDEDTFKQKRDFANSRCLGGSMVWAIDQMDQKADNGLAPAPGVTTSQQQDASQKSADLQASITCYTTDCGAKCKRGTNGVAQMNGQPGQLSTNNRCEKNEYRDLCCDDGTIMGICQWRGYRGVGLSCISGCGDGETEVTTNTNNHDKHGDQSCTGGIQSYCCKGFKPLPSKGDLKKKAEDGAKAAAEAAAANAALDVAAKVFCRVAVPALLAPLEALEALIPIFGEIADLAEIAATPALIQLCVKLIEKEGKAEFKIFGKKHTLSMDKPTAKPSKTRPSESSHTKPQTSTDSCDIAARDLDGRAVAPKCKKPVTSYVVTDFSDKNFPVTKSMVCDFSVPGTNLLNQACMNYASVIDHNPGYDLITCPFSKLPASKLKRPIVDLYNRERNRSWVSKIVPPSQKKGCERDEWPPAALHEVNNGLTNVVPGARLVTRQQYVRLLDGVQNGNAGQLWKGCPKLAATYDQKGNTRVVKGKNIQTKIISVKRFFTRSVFSMGFDHKADPDGDNGLKDNPCQPLGQKDANGNAIDNRGFALLNEDSWFNLNPAAKALTDGWKGSPTWKRDEALLNLEELVVIEANSSRRLTNREIQEELGIHYCEQHDCKKEMEVLGIESALDISLSQAAPAMVSAVSTTLSTSGMEGVTSMMTSTPKHVVSSANIPRQTFISQT</sequence>
<keyword evidence="6" id="KW-0146">Chitin degradation</keyword>